<name>A0A8H2RRK8_PSEFL</name>
<dbReference type="AlphaFoldDB" id="A0A8H2RRK8"/>
<protein>
    <submittedName>
        <fullName evidence="1">Uncharacterized protein</fullName>
    </submittedName>
</protein>
<comment type="caution">
    <text evidence="1">The sequence shown here is derived from an EMBL/GenBank/DDBJ whole genome shotgun (WGS) entry which is preliminary data.</text>
</comment>
<dbReference type="Pfam" id="PF18928">
    <property type="entry name" value="DUF5677"/>
    <property type="match status" value="1"/>
</dbReference>
<dbReference type="RefSeq" id="WP_150756821.1">
    <property type="nucleotide sequence ID" value="NZ_CABVIE010000001.1"/>
</dbReference>
<reference evidence="1 2" key="1">
    <citation type="submission" date="2019-09" db="EMBL/GenBank/DDBJ databases">
        <authorList>
            <person name="Chandra G."/>
            <person name="Truman W A."/>
        </authorList>
    </citation>
    <scope>NUCLEOTIDE SEQUENCE [LARGE SCALE GENOMIC DNA]</scope>
    <source>
        <strain evidence="1">PS900</strain>
    </source>
</reference>
<organism evidence="1 2">
    <name type="scientific">Pseudomonas fluorescens</name>
    <dbReference type="NCBI Taxonomy" id="294"/>
    <lineage>
        <taxon>Bacteria</taxon>
        <taxon>Pseudomonadati</taxon>
        <taxon>Pseudomonadota</taxon>
        <taxon>Gammaproteobacteria</taxon>
        <taxon>Pseudomonadales</taxon>
        <taxon>Pseudomonadaceae</taxon>
        <taxon>Pseudomonas</taxon>
    </lineage>
</organism>
<sequence length="274" mass="29903">MTIINTRAGSQILASFLDSQVNLLVENVNLINQSSQSRISDLFAIYSAIIEDAISIRLLCENGRTNQAYIISRALIERITNFCFLQLCTDAVFSDYLDYSLNKAGRSLDQSIEVNGELKARLALNGGDFDLPDEIRVAIAKFTSERGREKTRWTNISLPERAAVIEAKLGSTGLFMSLLTIYANASEALHGTIYGAVFHLGAYEAKPPHDQESLDCHFHQTLSTLYLMAGASIDTLFGLLASLGNEFIVAAAHASKNSFKETAIATGLAVVKES</sequence>
<evidence type="ECO:0000313" key="1">
    <source>
        <dbReference type="EMBL" id="VVO52200.1"/>
    </source>
</evidence>
<dbReference type="EMBL" id="CABVIE010000001">
    <property type="protein sequence ID" value="VVO52200.1"/>
    <property type="molecule type" value="Genomic_DNA"/>
</dbReference>
<gene>
    <name evidence="1" type="ORF">PS900_00356</name>
</gene>
<accession>A0A8H2RRK8</accession>
<evidence type="ECO:0000313" key="2">
    <source>
        <dbReference type="Proteomes" id="UP000325723"/>
    </source>
</evidence>
<proteinExistence type="predicted"/>
<dbReference type="Proteomes" id="UP000325723">
    <property type="component" value="Unassembled WGS sequence"/>
</dbReference>
<dbReference type="InterPro" id="IPR043733">
    <property type="entry name" value="DUF5677"/>
</dbReference>